<dbReference type="GO" id="GO:0046654">
    <property type="term" value="P:tetrahydrofolate biosynthetic process"/>
    <property type="evidence" value="ECO:0007669"/>
    <property type="project" value="UniProtKB-UniPathway"/>
</dbReference>
<dbReference type="PANTHER" id="PTHR43071:SF2">
    <property type="entry name" value="2-AMINO-4-HYDROXY-6-HYDROXYMETHYLDIHYDROPTERIDINE PYROPHOSPHOKINASE"/>
    <property type="match status" value="1"/>
</dbReference>
<dbReference type="EC" id="2.7.6.3" evidence="2"/>
<dbReference type="GO" id="GO:0046656">
    <property type="term" value="P:folic acid biosynthetic process"/>
    <property type="evidence" value="ECO:0007669"/>
    <property type="project" value="UniProtKB-KW"/>
</dbReference>
<evidence type="ECO:0000256" key="5">
    <source>
        <dbReference type="ARBA" id="ARBA00022777"/>
    </source>
</evidence>
<dbReference type="EMBL" id="LN554846">
    <property type="protein sequence ID" value="CED70449.1"/>
    <property type="molecule type" value="Genomic_DNA"/>
</dbReference>
<keyword evidence="5 9" id="KW-0418">Kinase</keyword>
<evidence type="ECO:0000256" key="2">
    <source>
        <dbReference type="ARBA" id="ARBA00013253"/>
    </source>
</evidence>
<evidence type="ECO:0000313" key="10">
    <source>
        <dbReference type="Proteomes" id="UP000032427"/>
    </source>
</evidence>
<dbReference type="CDD" id="cd00483">
    <property type="entry name" value="HPPK"/>
    <property type="match status" value="1"/>
</dbReference>
<dbReference type="SUPFAM" id="SSF55083">
    <property type="entry name" value="6-hydroxymethyl-7,8-dihydropterin pyrophosphokinase, HPPK"/>
    <property type="match status" value="1"/>
</dbReference>
<name>A0A090KFP3_9GAMM</name>
<dbReference type="Gene3D" id="3.30.70.560">
    <property type="entry name" value="7,8-Dihydro-6-hydroxymethylpterin-pyrophosphokinase HPPK"/>
    <property type="match status" value="1"/>
</dbReference>
<proteinExistence type="predicted"/>
<dbReference type="Pfam" id="PF01288">
    <property type="entry name" value="HPPK"/>
    <property type="match status" value="1"/>
</dbReference>
<dbReference type="KEGG" id="awd:AWOD_I_0354"/>
<dbReference type="AlphaFoldDB" id="A0A090KFP3"/>
<dbReference type="GO" id="GO:0005524">
    <property type="term" value="F:ATP binding"/>
    <property type="evidence" value="ECO:0007669"/>
    <property type="project" value="UniProtKB-KW"/>
</dbReference>
<dbReference type="PANTHER" id="PTHR43071">
    <property type="entry name" value="2-AMINO-4-HYDROXY-6-HYDROXYMETHYLDIHYDROPTERIDINE PYROPHOSPHOKINASE"/>
    <property type="match status" value="1"/>
</dbReference>
<dbReference type="UniPathway" id="UPA00077">
    <property type="reaction ID" value="UER00155"/>
</dbReference>
<evidence type="ECO:0000256" key="4">
    <source>
        <dbReference type="ARBA" id="ARBA00022741"/>
    </source>
</evidence>
<dbReference type="GO" id="GO:0003848">
    <property type="term" value="F:2-amino-4-hydroxy-6-hydroxymethyldihydropteridine diphosphokinase activity"/>
    <property type="evidence" value="ECO:0007669"/>
    <property type="project" value="UniProtKB-EC"/>
</dbReference>
<comment type="pathway">
    <text evidence="1">Cofactor biosynthesis; tetrahydrofolate biosynthesis; 2-amino-4-hydroxy-6-hydroxymethyl-7,8-dihydropteridine diphosphate from 7,8-dihydroneopterin triphosphate: step 4/4.</text>
</comment>
<dbReference type="GO" id="GO:0016301">
    <property type="term" value="F:kinase activity"/>
    <property type="evidence" value="ECO:0007669"/>
    <property type="project" value="UniProtKB-KW"/>
</dbReference>
<accession>A0A090KFP3</accession>
<organism evidence="9 10">
    <name type="scientific">Aliivibrio wodanis</name>
    <dbReference type="NCBI Taxonomy" id="80852"/>
    <lineage>
        <taxon>Bacteria</taxon>
        <taxon>Pseudomonadati</taxon>
        <taxon>Pseudomonadota</taxon>
        <taxon>Gammaproteobacteria</taxon>
        <taxon>Vibrionales</taxon>
        <taxon>Vibrionaceae</taxon>
        <taxon>Aliivibrio</taxon>
    </lineage>
</organism>
<evidence type="ECO:0000256" key="7">
    <source>
        <dbReference type="ARBA" id="ARBA00022909"/>
    </source>
</evidence>
<evidence type="ECO:0000256" key="3">
    <source>
        <dbReference type="ARBA" id="ARBA00022679"/>
    </source>
</evidence>
<reference evidence="10" key="1">
    <citation type="submission" date="2014-09" db="EMBL/GenBank/DDBJ databases">
        <authorList>
            <person name="Hjerde E."/>
        </authorList>
    </citation>
    <scope>NUCLEOTIDE SEQUENCE [LARGE SCALE GENOMIC DNA]</scope>
    <source>
        <strain evidence="10">06/09/139</strain>
    </source>
</reference>
<dbReference type="OrthoDB" id="9790168at2"/>
<keyword evidence="6" id="KW-0067">ATP-binding</keyword>
<dbReference type="InterPro" id="IPR035907">
    <property type="entry name" value="Hppk_sf"/>
</dbReference>
<evidence type="ECO:0000256" key="1">
    <source>
        <dbReference type="ARBA" id="ARBA00005051"/>
    </source>
</evidence>
<evidence type="ECO:0000313" key="9">
    <source>
        <dbReference type="EMBL" id="CED70449.1"/>
    </source>
</evidence>
<evidence type="ECO:0000256" key="6">
    <source>
        <dbReference type="ARBA" id="ARBA00022840"/>
    </source>
</evidence>
<feature type="domain" description="7,8-dihydro-6-hydroxymethylpterin-pyrophosphokinase" evidence="8">
    <location>
        <begin position="5"/>
        <end position="129"/>
    </location>
</feature>
<dbReference type="GeneID" id="28539887"/>
<dbReference type="Proteomes" id="UP000032427">
    <property type="component" value="Chromosome 1"/>
</dbReference>
<dbReference type="STRING" id="80852.AWOD_I_0354"/>
<sequence length="162" mass="18073">MITTYIGVGSNIAPEKHVKAAIDELKALGDVSKVSTVYEAEPVGFSSHNFFNLVVELNVTHSLTELGSLLRAIEIKWGREPNAQKNQDRTLDLDILLYGDLVSESDPKLPREDLFKFAFAILPMVELNPDIIIPSTQQTISEIWAEFPYSQSLKPALLNLTF</sequence>
<keyword evidence="3 9" id="KW-0808">Transferase</keyword>
<dbReference type="PATRIC" id="fig|80852.17.peg.361"/>
<keyword evidence="10" id="KW-1185">Reference proteome</keyword>
<dbReference type="InterPro" id="IPR000550">
    <property type="entry name" value="Hppk"/>
</dbReference>
<protein>
    <recommendedName>
        <fullName evidence="2">2-amino-4-hydroxy-6-hydroxymethyldihydropteridine diphosphokinase</fullName>
        <ecNumber evidence="2">2.7.6.3</ecNumber>
    </recommendedName>
</protein>
<dbReference type="NCBIfam" id="TIGR01498">
    <property type="entry name" value="folK"/>
    <property type="match status" value="1"/>
</dbReference>
<keyword evidence="4" id="KW-0547">Nucleotide-binding</keyword>
<dbReference type="HOGENOM" id="CLU_097916_2_2_6"/>
<gene>
    <name evidence="9" type="primary">folK-1</name>
    <name evidence="9" type="ORF">AWOD_I_0354</name>
</gene>
<keyword evidence="7" id="KW-0289">Folate biosynthesis</keyword>
<evidence type="ECO:0000259" key="8">
    <source>
        <dbReference type="Pfam" id="PF01288"/>
    </source>
</evidence>